<proteinExistence type="predicted"/>
<keyword evidence="3" id="KW-1185">Reference proteome</keyword>
<keyword evidence="1" id="KW-1133">Transmembrane helix</keyword>
<keyword evidence="1" id="KW-0472">Membrane</keyword>
<evidence type="ECO:0000313" key="3">
    <source>
        <dbReference type="Proteomes" id="UP000286974"/>
    </source>
</evidence>
<dbReference type="RefSeq" id="WP_160114466.1">
    <property type="nucleotide sequence ID" value="NZ_BEXA01000004.1"/>
</dbReference>
<gene>
    <name evidence="2" type="ORF">NBRC111893_2019</name>
</gene>
<protein>
    <submittedName>
        <fullName evidence="2">Uncharacterized protein</fullName>
    </submittedName>
</protein>
<feature type="transmembrane region" description="Helical" evidence="1">
    <location>
        <begin position="6"/>
        <end position="31"/>
    </location>
</feature>
<reference evidence="2 3" key="1">
    <citation type="submission" date="2017-11" db="EMBL/GenBank/DDBJ databases">
        <title>Draft Genome Sequence of Lactobacillus curieae NBRC 111893 isolated from Koso, a Japanese sugar-Vegetable Fermented Beverage.</title>
        <authorList>
            <person name="Chiou T.Y."/>
            <person name="Oshima K."/>
            <person name="Suda W."/>
            <person name="Hattori M."/>
            <person name="Takahashi T."/>
        </authorList>
    </citation>
    <scope>NUCLEOTIDE SEQUENCE [LARGE SCALE GENOMIC DNA]</scope>
    <source>
        <strain evidence="2 3">NBRC111893</strain>
    </source>
</reference>
<accession>A0A401FNE9</accession>
<keyword evidence="1" id="KW-0812">Transmembrane</keyword>
<evidence type="ECO:0000256" key="1">
    <source>
        <dbReference type="SAM" id="Phobius"/>
    </source>
</evidence>
<organism evidence="2 3">
    <name type="scientific">Lentilactobacillus kosonis</name>
    <dbReference type="NCBI Taxonomy" id="2810561"/>
    <lineage>
        <taxon>Bacteria</taxon>
        <taxon>Bacillati</taxon>
        <taxon>Bacillota</taxon>
        <taxon>Bacilli</taxon>
        <taxon>Lactobacillales</taxon>
        <taxon>Lactobacillaceae</taxon>
        <taxon>Lentilactobacillus</taxon>
    </lineage>
</organism>
<comment type="caution">
    <text evidence="2">The sequence shown here is derived from an EMBL/GenBank/DDBJ whole genome shotgun (WGS) entry which is preliminary data.</text>
</comment>
<evidence type="ECO:0000313" key="2">
    <source>
        <dbReference type="EMBL" id="GAY73873.1"/>
    </source>
</evidence>
<dbReference type="Proteomes" id="UP000286974">
    <property type="component" value="Unassembled WGS sequence"/>
</dbReference>
<name>A0A401FNE9_9LACO</name>
<dbReference type="EMBL" id="BEXA01000004">
    <property type="protein sequence ID" value="GAY73873.1"/>
    <property type="molecule type" value="Genomic_DNA"/>
</dbReference>
<sequence length="60" mass="6954">MFFDLSFLGWIILATLTAGILGLWVFPYYWISKAKFYSEFIDKTEPVNNDPVEMSETPAE</sequence>
<dbReference type="AlphaFoldDB" id="A0A401FNE9"/>
<dbReference type="OrthoDB" id="9784844at2"/>